<keyword evidence="3" id="KW-0479">Metal-binding</keyword>
<dbReference type="EMBL" id="JRPF02000013">
    <property type="protein sequence ID" value="TLD77957.1"/>
    <property type="molecule type" value="Genomic_DNA"/>
</dbReference>
<dbReference type="PROSITE" id="PS00550">
    <property type="entry name" value="HEMERYTHRINS"/>
    <property type="match status" value="1"/>
</dbReference>
<proteinExistence type="inferred from homology"/>
<keyword evidence="4" id="KW-0408">Iron</keyword>
<evidence type="ECO:0000256" key="2">
    <source>
        <dbReference type="ARBA" id="ARBA00022621"/>
    </source>
</evidence>
<protein>
    <submittedName>
        <fullName evidence="6">Bacteriohemerythrin</fullName>
    </submittedName>
</protein>
<comment type="caution">
    <text evidence="6">The sequence shown here is derived from an EMBL/GenBank/DDBJ whole genome shotgun (WGS) entry which is preliminary data.</text>
</comment>
<dbReference type="SUPFAM" id="SSF47188">
    <property type="entry name" value="Hemerythrin-like"/>
    <property type="match status" value="1"/>
</dbReference>
<dbReference type="InterPro" id="IPR050669">
    <property type="entry name" value="Hemerythrin"/>
</dbReference>
<dbReference type="PANTHER" id="PTHR37164:SF1">
    <property type="entry name" value="BACTERIOHEMERYTHRIN"/>
    <property type="match status" value="1"/>
</dbReference>
<dbReference type="PANTHER" id="PTHR37164">
    <property type="entry name" value="BACTERIOHEMERYTHRIN"/>
    <property type="match status" value="1"/>
</dbReference>
<dbReference type="STRING" id="76936.BN2458_PEG0971"/>
<dbReference type="InterPro" id="IPR016131">
    <property type="entry name" value="Haemerythrin_Fe_BS"/>
</dbReference>
<dbReference type="AlphaFoldDB" id="A0A4U8RXI7"/>
<gene>
    <name evidence="6" type="ORF">LS75_008655</name>
</gene>
<dbReference type="Pfam" id="PF01814">
    <property type="entry name" value="Hemerythrin"/>
    <property type="match status" value="1"/>
</dbReference>
<evidence type="ECO:0000256" key="4">
    <source>
        <dbReference type="ARBA" id="ARBA00023004"/>
    </source>
</evidence>
<dbReference type="GO" id="GO:0005344">
    <property type="term" value="F:oxygen carrier activity"/>
    <property type="evidence" value="ECO:0007669"/>
    <property type="project" value="UniProtKB-KW"/>
</dbReference>
<dbReference type="Gene3D" id="1.20.120.50">
    <property type="entry name" value="Hemerythrin-like"/>
    <property type="match status" value="1"/>
</dbReference>
<comment type="similarity">
    <text evidence="1">Belongs to the hemerythrin family.</text>
</comment>
<dbReference type="CDD" id="cd12107">
    <property type="entry name" value="Hemerythrin"/>
    <property type="match status" value="1"/>
</dbReference>
<dbReference type="Proteomes" id="UP000029925">
    <property type="component" value="Unassembled WGS sequence"/>
</dbReference>
<sequence>MLPEWSDKFSVHNEIIDEQHQRLFELAHRAYKVANRHTDREQIRGIIAEFFDYMKTHFRDEEQYMHAIGYSRLEEHKKIHRAIVADMASMVKNVRSTNEIKDQILIIAKDWLLTHILQEDMQIERFRKAHTKSTDKIYTYICACPGREHKLTESMHIFIKSSARKVLCKECQQPIVPKDT</sequence>
<organism evidence="6 7">
    <name type="scientific">Helicobacter typhlonius</name>
    <dbReference type="NCBI Taxonomy" id="76936"/>
    <lineage>
        <taxon>Bacteria</taxon>
        <taxon>Pseudomonadati</taxon>
        <taxon>Campylobacterota</taxon>
        <taxon>Epsilonproteobacteria</taxon>
        <taxon>Campylobacterales</taxon>
        <taxon>Helicobacteraceae</taxon>
        <taxon>Helicobacter</taxon>
    </lineage>
</organism>
<dbReference type="RefSeq" id="WP_034342829.1">
    <property type="nucleotide sequence ID" value="NZ_CAOJBX010000004.1"/>
</dbReference>
<name>A0A4U8RXI7_9HELI</name>
<dbReference type="InterPro" id="IPR035938">
    <property type="entry name" value="Hemerythrin-like_sf"/>
</dbReference>
<accession>A0A4U8RXI7</accession>
<evidence type="ECO:0000313" key="7">
    <source>
        <dbReference type="Proteomes" id="UP000029925"/>
    </source>
</evidence>
<keyword evidence="7" id="KW-1185">Reference proteome</keyword>
<evidence type="ECO:0000256" key="1">
    <source>
        <dbReference type="ARBA" id="ARBA00010587"/>
    </source>
</evidence>
<dbReference type="InterPro" id="IPR012827">
    <property type="entry name" value="Hemerythrin_metal-bd"/>
</dbReference>
<dbReference type="NCBIfam" id="TIGR02481">
    <property type="entry name" value="hemeryth_dom"/>
    <property type="match status" value="1"/>
</dbReference>
<evidence type="ECO:0000259" key="5">
    <source>
        <dbReference type="Pfam" id="PF01814"/>
    </source>
</evidence>
<evidence type="ECO:0000313" key="6">
    <source>
        <dbReference type="EMBL" id="TLD77957.1"/>
    </source>
</evidence>
<dbReference type="InterPro" id="IPR012312">
    <property type="entry name" value="Hemerythrin-like"/>
</dbReference>
<keyword evidence="2" id="KW-0813">Transport</keyword>
<feature type="domain" description="Hemerythrin-like" evidence="5">
    <location>
        <begin position="13"/>
        <end position="123"/>
    </location>
</feature>
<dbReference type="OrthoDB" id="9774644at2"/>
<keyword evidence="2" id="KW-0561">Oxygen transport</keyword>
<reference evidence="6 7" key="1">
    <citation type="journal article" date="2014" name="Genome Announc.">
        <title>Draft genome sequences of eight enterohepatic helicobacter species isolated from both laboratory and wild rodents.</title>
        <authorList>
            <person name="Sheh A."/>
            <person name="Shen Z."/>
            <person name="Fox J.G."/>
        </authorList>
    </citation>
    <scope>NUCLEOTIDE SEQUENCE [LARGE SCALE GENOMIC DNA]</scope>
    <source>
        <strain evidence="6 7">MIT 98-6810</strain>
    </source>
</reference>
<dbReference type="GO" id="GO:0046872">
    <property type="term" value="F:metal ion binding"/>
    <property type="evidence" value="ECO:0007669"/>
    <property type="project" value="UniProtKB-KW"/>
</dbReference>
<dbReference type="NCBIfam" id="NF033749">
    <property type="entry name" value="bact_hemeryth"/>
    <property type="match status" value="1"/>
</dbReference>
<evidence type="ECO:0000256" key="3">
    <source>
        <dbReference type="ARBA" id="ARBA00022723"/>
    </source>
</evidence>